<evidence type="ECO:0000256" key="2">
    <source>
        <dbReference type="ARBA" id="ARBA00004498"/>
    </source>
</evidence>
<dbReference type="InterPro" id="IPR013783">
    <property type="entry name" value="Ig-like_fold"/>
</dbReference>
<accession>A0A553NWJ5</accession>
<keyword evidence="12" id="KW-0221">Differentiation</keyword>
<dbReference type="InterPro" id="IPR036179">
    <property type="entry name" value="Ig-like_dom_sf"/>
</dbReference>
<comment type="similarity">
    <text evidence="3">Belongs to the immunoglobulin superfamily. L1/neurofascin/NgCAM family.</text>
</comment>
<keyword evidence="14" id="KW-0524">Neurogenesis</keyword>
<evidence type="ECO:0000259" key="25">
    <source>
        <dbReference type="PROSITE" id="PS50835"/>
    </source>
</evidence>
<gene>
    <name evidence="27" type="ORF">DNTS_000588</name>
</gene>
<feature type="domain" description="Ig-like" evidence="25">
    <location>
        <begin position="358"/>
        <end position="434"/>
    </location>
</feature>
<dbReference type="InterPro" id="IPR003598">
    <property type="entry name" value="Ig_sub2"/>
</dbReference>
<keyword evidence="7" id="KW-0272">Extracellular matrix</keyword>
<dbReference type="FunFam" id="2.60.40.10:FF:000418">
    <property type="entry name" value="Neural cell adhesion molecule L1-like protein"/>
    <property type="match status" value="1"/>
</dbReference>
<keyword evidence="18" id="KW-0325">Glycoprotein</keyword>
<keyword evidence="19" id="KW-0393">Immunoglobulin domain</keyword>
<dbReference type="Pfam" id="PF07679">
    <property type="entry name" value="I-set"/>
    <property type="match status" value="4"/>
</dbReference>
<keyword evidence="6" id="KW-0964">Secreted</keyword>
<evidence type="ECO:0000256" key="17">
    <source>
        <dbReference type="ARBA" id="ARBA00023157"/>
    </source>
</evidence>
<keyword evidence="11" id="KW-0677">Repeat</keyword>
<feature type="transmembrane region" description="Helical" evidence="24">
    <location>
        <begin position="1221"/>
        <end position="1242"/>
    </location>
</feature>
<evidence type="ECO:0000256" key="19">
    <source>
        <dbReference type="ARBA" id="ARBA00023319"/>
    </source>
</evidence>
<evidence type="ECO:0000256" key="15">
    <source>
        <dbReference type="ARBA" id="ARBA00022989"/>
    </source>
</evidence>
<feature type="domain" description="Ig-like" evidence="25">
    <location>
        <begin position="625"/>
        <end position="716"/>
    </location>
</feature>
<feature type="domain" description="Fibronectin type-III" evidence="26">
    <location>
        <begin position="1113"/>
        <end position="1210"/>
    </location>
</feature>
<dbReference type="GO" id="GO:0005886">
    <property type="term" value="C:plasma membrane"/>
    <property type="evidence" value="ECO:0007669"/>
    <property type="project" value="UniProtKB-SubCell"/>
</dbReference>
<evidence type="ECO:0000256" key="11">
    <source>
        <dbReference type="ARBA" id="ARBA00022737"/>
    </source>
</evidence>
<keyword evidence="4" id="KW-0217">Developmental protein</keyword>
<dbReference type="FunFam" id="2.60.40.10:FF:000005">
    <property type="entry name" value="Neuronal cell adhesion molecule"/>
    <property type="match status" value="1"/>
</dbReference>
<evidence type="ECO:0000256" key="21">
    <source>
        <dbReference type="ARBA" id="ARBA00072847"/>
    </source>
</evidence>
<evidence type="ECO:0000256" key="23">
    <source>
        <dbReference type="SAM" id="MobiDB-lite"/>
    </source>
</evidence>
<feature type="domain" description="Ig-like" evidence="25">
    <location>
        <begin position="435"/>
        <end position="528"/>
    </location>
</feature>
<evidence type="ECO:0000259" key="26">
    <source>
        <dbReference type="PROSITE" id="PS50853"/>
    </source>
</evidence>
<dbReference type="SMART" id="SM00408">
    <property type="entry name" value="IGc2"/>
    <property type="match status" value="5"/>
</dbReference>
<feature type="non-terminal residue" evidence="27">
    <location>
        <position position="1"/>
    </location>
</feature>
<evidence type="ECO:0000256" key="1">
    <source>
        <dbReference type="ARBA" id="ARBA00004251"/>
    </source>
</evidence>
<proteinExistence type="inferred from homology"/>
<dbReference type="FunFam" id="2.60.40.10:FF:000367">
    <property type="entry name" value="Neural cell adhesion molecule L1-like protein"/>
    <property type="match status" value="1"/>
</dbReference>
<evidence type="ECO:0000256" key="18">
    <source>
        <dbReference type="ARBA" id="ARBA00023180"/>
    </source>
</evidence>
<dbReference type="InterPro" id="IPR003961">
    <property type="entry name" value="FN3_dom"/>
</dbReference>
<dbReference type="CDD" id="cd00063">
    <property type="entry name" value="FN3"/>
    <property type="match status" value="4"/>
</dbReference>
<evidence type="ECO:0000256" key="10">
    <source>
        <dbReference type="ARBA" id="ARBA00022729"/>
    </source>
</evidence>
<keyword evidence="28" id="KW-1185">Reference proteome</keyword>
<evidence type="ECO:0000256" key="24">
    <source>
        <dbReference type="SAM" id="Phobius"/>
    </source>
</evidence>
<evidence type="ECO:0000256" key="4">
    <source>
        <dbReference type="ARBA" id="ARBA00022473"/>
    </source>
</evidence>
<evidence type="ECO:0000256" key="16">
    <source>
        <dbReference type="ARBA" id="ARBA00023136"/>
    </source>
</evidence>
<dbReference type="GO" id="GO:0030424">
    <property type="term" value="C:axon"/>
    <property type="evidence" value="ECO:0007669"/>
    <property type="project" value="TreeGrafter"/>
</dbReference>
<dbReference type="Pfam" id="PF00041">
    <property type="entry name" value="fn3"/>
    <property type="match status" value="3"/>
</dbReference>
<dbReference type="FunFam" id="2.60.40.10:FF:000057">
    <property type="entry name" value="neural cell adhesion molecule L1"/>
    <property type="match status" value="1"/>
</dbReference>
<feature type="domain" description="Ig-like" evidence="25">
    <location>
        <begin position="534"/>
        <end position="621"/>
    </location>
</feature>
<dbReference type="SUPFAM" id="SSF48726">
    <property type="entry name" value="Immunoglobulin"/>
    <property type="match status" value="6"/>
</dbReference>
<feature type="region of interest" description="Disordered" evidence="23">
    <location>
        <begin position="1316"/>
        <end position="1342"/>
    </location>
</feature>
<keyword evidence="10" id="KW-0732">Signal</keyword>
<dbReference type="Pfam" id="PF13927">
    <property type="entry name" value="Ig_3"/>
    <property type="match status" value="1"/>
</dbReference>
<dbReference type="Proteomes" id="UP000316079">
    <property type="component" value="Unassembled WGS sequence"/>
</dbReference>
<evidence type="ECO:0000256" key="8">
    <source>
        <dbReference type="ARBA" id="ARBA00022553"/>
    </source>
</evidence>
<keyword evidence="8" id="KW-0597">Phosphoprotein</keyword>
<dbReference type="GO" id="GO:0007420">
    <property type="term" value="P:brain development"/>
    <property type="evidence" value="ECO:0007669"/>
    <property type="project" value="TreeGrafter"/>
</dbReference>
<dbReference type="InterPro" id="IPR036116">
    <property type="entry name" value="FN3_sf"/>
</dbReference>
<organism evidence="27 28">
    <name type="scientific">Danionella cerebrum</name>
    <dbReference type="NCBI Taxonomy" id="2873325"/>
    <lineage>
        <taxon>Eukaryota</taxon>
        <taxon>Metazoa</taxon>
        <taxon>Chordata</taxon>
        <taxon>Craniata</taxon>
        <taxon>Vertebrata</taxon>
        <taxon>Euteleostomi</taxon>
        <taxon>Actinopterygii</taxon>
        <taxon>Neopterygii</taxon>
        <taxon>Teleostei</taxon>
        <taxon>Ostariophysi</taxon>
        <taxon>Cypriniformes</taxon>
        <taxon>Danionidae</taxon>
        <taxon>Danioninae</taxon>
        <taxon>Danionella</taxon>
    </lineage>
</organism>
<dbReference type="EMBL" id="SRMA01026778">
    <property type="protein sequence ID" value="TRY69798.1"/>
    <property type="molecule type" value="Genomic_DNA"/>
</dbReference>
<dbReference type="PANTHER" id="PTHR44170">
    <property type="entry name" value="PROTEIN SIDEKICK"/>
    <property type="match status" value="1"/>
</dbReference>
<evidence type="ECO:0000256" key="14">
    <source>
        <dbReference type="ARBA" id="ARBA00022902"/>
    </source>
</evidence>
<dbReference type="SMART" id="SM00060">
    <property type="entry name" value="FN3"/>
    <property type="match status" value="4"/>
</dbReference>
<dbReference type="Pfam" id="PF13882">
    <property type="entry name" value="Bravo_FIGEY"/>
    <property type="match status" value="1"/>
</dbReference>
<feature type="domain" description="Ig-like" evidence="25">
    <location>
        <begin position="141"/>
        <end position="232"/>
    </location>
</feature>
<sequence>HSGLLNSIHTLVEDVDVIKNALSNALNAGAYIILTDCRALIRPRKKLSYEVHQPSFCLCTHNGRFILWDFKKDMLGTGRAHCLSRSAAFSSLVPGLCSTFAVEDVSLDFHCLSSHQDQIYEEGKLLPVYLCKNRMKQTALPTITEHSPASLIAFPFEESFPVKCEATGNPEPEFKWTRNDQDFDPYQDARVITLDDSGTFIIPNNGNLTEFQGNYRCFATNKFGTAMSEEIEFIVPNVPKFPKEIIDPIEVLEGQSVILECDPPKGIPPLQIYWMTISLQHIEQDERVSVGLNGNLYFSNAIETDSRRDYCCFAAFPRIRTIVQKTAMSVVVKSNKLMKDSGSGSSRGYANSLLERKPSLLTPRGMESHTRLVKGEDLQLECIAEGFPTPKVEWLKIGFHKLPERAMVESHGKLLTIENVNEDDEGKYMCKAKNPHGETHHYFHVVPQSQLLTIGADVLIKCVVKGNPPPSVVWKVNGQPLNEVPTSNRKLLKDGSIIIHNANPQNSAVYQCEATNKHGSILANANIMIMNIQPLILTENNLQYMAVEGKAVFLHCKVFSSPASTITWSKADSVNAVEGERFSVHKNGSLEIQNVMKQDVGEYSCFAQNTEGKVAIAASLEVKDPTRIVDPPRDLRVLVGTTIQFSCQSEFDPSFGDDFEILWEKDGIALNSSDNGRYIMEDGVLEIINVSFGDQGYYVCVARSPADQDTAVAQLSVVDVPDPPKYVILSDHNGRNVKLQWTPGDDHNSSITEFVIEFEESQHEPGSWREMMRVPGNHHSSLLKLHGHVDYLFRVSAINEVGRGRPSQSTERYKTPAAAPDVNPENIKIEAHLPQEMDIKWEPLLPIEHNGPGLEYKVSYRRPSTGEDWTEHMVKRHSFLVKNTPTFVLYEIKIQARNHAGWGPDPKIITAYSGEDFPSAAPEDVAVEVLNSTMVKVRWEHVHKDKIHGHLGGYRVSWWRLRGLSDLKKTHGDKHTLTFPAERNHAVVTGLKPFSEYSLIVMAFNSRGNGPGSHSVSFKTPEGVNDTEELGPLTTLNISADSRKHQLEDLEALSKYKFYLQSCTRIGCGPAASEERTTIPEATSTDVASFNIRKPGAWGPTRKSTLSPVANATVSSIAVSNISTSVSHNFANISWIPGTEQTESELYIAFMNNREGNWKISDALNSSKTFHIIEGLDPGTEYTVRLMTKSWVDNSSIFEDVIKTRATGLATIHGGISNQGWFIGLMCAIALLTLIVLIACFVNRNKGGKYSVKEKEDLHPDLESQGNNDDTFCEYSDNDEKPLKSSQHSLNGDLKGADSGDSMVDYCEEDAHFNEDGSFIGEYSGRKDRLSSEIKGTNQSTA</sequence>
<evidence type="ECO:0000256" key="13">
    <source>
        <dbReference type="ARBA" id="ARBA00022889"/>
    </source>
</evidence>
<dbReference type="SUPFAM" id="SSF49265">
    <property type="entry name" value="Fibronectin type III"/>
    <property type="match status" value="3"/>
</dbReference>
<evidence type="ECO:0000256" key="3">
    <source>
        <dbReference type="ARBA" id="ARBA00008588"/>
    </source>
</evidence>
<keyword evidence="15 24" id="KW-1133">Transmembrane helix</keyword>
<comment type="subunit">
    <text evidence="20">May interact with L1CAM. May interact with ITGB1/ITGA1 heterodimer and ITGB1/ITGA2 heterodimer as well as with ANK3.</text>
</comment>
<keyword evidence="5" id="KW-1003">Cell membrane</keyword>
<dbReference type="PANTHER" id="PTHR44170:SF45">
    <property type="entry name" value="NEURAL CELL ADHESION MOLECULE L1-LIKE PROTEIN ISOFORM X1"/>
    <property type="match status" value="1"/>
</dbReference>
<dbReference type="PROSITE" id="PS50853">
    <property type="entry name" value="FN3"/>
    <property type="match status" value="4"/>
</dbReference>
<dbReference type="InterPro" id="IPR007110">
    <property type="entry name" value="Ig-like_dom"/>
</dbReference>
<evidence type="ECO:0000256" key="5">
    <source>
        <dbReference type="ARBA" id="ARBA00022475"/>
    </source>
</evidence>
<feature type="domain" description="Ig-like" evidence="25">
    <location>
        <begin position="236"/>
        <end position="329"/>
    </location>
</feature>
<protein>
    <recommendedName>
        <fullName evidence="21">Neural cell adhesion molecule L1-like protein</fullName>
    </recommendedName>
    <alternativeName>
        <fullName evidence="22">Close homolog of L1</fullName>
    </alternativeName>
</protein>
<dbReference type="InterPro" id="IPR003599">
    <property type="entry name" value="Ig_sub"/>
</dbReference>
<evidence type="ECO:0000313" key="27">
    <source>
        <dbReference type="EMBL" id="TRY69798.1"/>
    </source>
</evidence>
<dbReference type="FunFam" id="2.60.40.10:FF:000063">
    <property type="entry name" value="neural cell adhesion molecule L1"/>
    <property type="match status" value="1"/>
</dbReference>
<keyword evidence="16 24" id="KW-0472">Membrane</keyword>
<name>A0A553NWJ5_9TELE</name>
<evidence type="ECO:0000256" key="7">
    <source>
        <dbReference type="ARBA" id="ARBA00022530"/>
    </source>
</evidence>
<evidence type="ECO:0000256" key="22">
    <source>
        <dbReference type="ARBA" id="ARBA00082292"/>
    </source>
</evidence>
<keyword evidence="9 24" id="KW-0812">Transmembrane</keyword>
<keyword evidence="13" id="KW-0130">Cell adhesion</keyword>
<feature type="domain" description="Fibronectin type-III" evidence="26">
    <location>
        <begin position="723"/>
        <end position="818"/>
    </location>
</feature>
<evidence type="ECO:0000256" key="9">
    <source>
        <dbReference type="ARBA" id="ARBA00022692"/>
    </source>
</evidence>
<dbReference type="FunFam" id="2.60.40.10:FF:000038">
    <property type="entry name" value="Neuronal cell adhesion molecule"/>
    <property type="match status" value="1"/>
</dbReference>
<keyword evidence="17" id="KW-1015">Disulfide bond</keyword>
<dbReference type="Gene3D" id="2.60.40.10">
    <property type="entry name" value="Immunoglobulins"/>
    <property type="match status" value="10"/>
</dbReference>
<comment type="caution">
    <text evidence="27">The sequence shown here is derived from an EMBL/GenBank/DDBJ whole genome shotgun (WGS) entry which is preliminary data.</text>
</comment>
<evidence type="ECO:0000256" key="6">
    <source>
        <dbReference type="ARBA" id="ARBA00022525"/>
    </source>
</evidence>
<dbReference type="SMART" id="SM00409">
    <property type="entry name" value="IG"/>
    <property type="match status" value="6"/>
</dbReference>
<dbReference type="InterPro" id="IPR013098">
    <property type="entry name" value="Ig_I-set"/>
</dbReference>
<feature type="region of interest" description="Disordered" evidence="23">
    <location>
        <begin position="1256"/>
        <end position="1297"/>
    </location>
</feature>
<feature type="domain" description="Fibronectin type-III" evidence="26">
    <location>
        <begin position="921"/>
        <end position="1023"/>
    </location>
</feature>
<reference evidence="27 28" key="1">
    <citation type="journal article" date="2019" name="Sci. Data">
        <title>Hybrid genome assembly and annotation of Danionella translucida.</title>
        <authorList>
            <person name="Kadobianskyi M."/>
            <person name="Schulze L."/>
            <person name="Schuelke M."/>
            <person name="Judkewitz B."/>
        </authorList>
    </citation>
    <scope>NUCLEOTIDE SEQUENCE [LARGE SCALE GENOMIC DNA]</scope>
    <source>
        <strain evidence="27 28">Bolton</strain>
    </source>
</reference>
<dbReference type="GO" id="GO:0007411">
    <property type="term" value="P:axon guidance"/>
    <property type="evidence" value="ECO:0007669"/>
    <property type="project" value="TreeGrafter"/>
</dbReference>
<comment type="subcellular location">
    <subcellularLocation>
        <location evidence="1">Cell membrane</location>
        <topology evidence="1">Single-pass type I membrane protein</topology>
    </subcellularLocation>
    <subcellularLocation>
        <location evidence="2">Secreted</location>
        <location evidence="2">Extracellular space</location>
        <location evidence="2">Extracellular matrix</location>
    </subcellularLocation>
</comment>
<dbReference type="GO" id="GO:0098632">
    <property type="term" value="F:cell-cell adhesion mediator activity"/>
    <property type="evidence" value="ECO:0007669"/>
    <property type="project" value="TreeGrafter"/>
</dbReference>
<evidence type="ECO:0000313" key="28">
    <source>
        <dbReference type="Proteomes" id="UP000316079"/>
    </source>
</evidence>
<dbReference type="InterPro" id="IPR026966">
    <property type="entry name" value="Neurofascin/L1/NrCAM_C"/>
</dbReference>
<evidence type="ECO:0000256" key="20">
    <source>
        <dbReference type="ARBA" id="ARBA00062194"/>
    </source>
</evidence>
<evidence type="ECO:0000256" key="12">
    <source>
        <dbReference type="ARBA" id="ARBA00022782"/>
    </source>
</evidence>
<dbReference type="PROSITE" id="PS50835">
    <property type="entry name" value="IG_LIKE"/>
    <property type="match status" value="6"/>
</dbReference>
<feature type="domain" description="Fibronectin type-III" evidence="26">
    <location>
        <begin position="823"/>
        <end position="916"/>
    </location>
</feature>
<dbReference type="OrthoDB" id="6244967at2759"/>